<dbReference type="RefSeq" id="WP_283229493.1">
    <property type="nucleotide sequence ID" value="NZ_JASGBQ010000001.1"/>
</dbReference>
<dbReference type="Pfam" id="PF08013">
    <property type="entry name" value="GatZ_KbaZ-like"/>
    <property type="match status" value="1"/>
</dbReference>
<comment type="pathway">
    <text evidence="1">Carbohydrate metabolism.</text>
</comment>
<sequence>MENPLKELTKTACFSVTGSDPVVLKACMKYAQKENSYFICEATVNQVNQFGGYTGMKPKDYVSMVCRFADEIGFPREKLILSGDHLGPFVWRNLPEQEAMARSEELVRQYVAAGFRKIHLDPTMPLLGEDPRQFGDRQIAERAARLAKISEETYEQTKNDTIWNYRPVYVIGSEVPVPGGTEELESMQVTTPEALNQTLSCFQNAFLDHGLPQVWEDTLAIVAQIGLEFSEDHVYDFKDEAARPLANLLKTRPPFVFESHSSDYQTPECLQQMVNDGVGILKVGPELTFAHREALFSLSIIERELAPAWGLVPSHFMEVLEQSMVQNPADWEHYYHGNEGELKLKRRYSYSDRARYYFARPEVLEAKRQLLENLGKKPIPLYLISQYLPVQYEKIREGKLEASPEVMIEDKIQSVMERYYQNMKIAVQNRDKGV</sequence>
<dbReference type="GO" id="GO:0005886">
    <property type="term" value="C:plasma membrane"/>
    <property type="evidence" value="ECO:0007669"/>
    <property type="project" value="TreeGrafter"/>
</dbReference>
<dbReference type="GO" id="GO:0009401">
    <property type="term" value="P:phosphoenolpyruvate-dependent sugar phosphotransferase system"/>
    <property type="evidence" value="ECO:0007669"/>
    <property type="project" value="TreeGrafter"/>
</dbReference>
<dbReference type="AlphaFoldDB" id="A0AAP4EW07"/>
<comment type="caution">
    <text evidence="2">The sequence shown here is derived from an EMBL/GenBank/DDBJ whole genome shotgun (WGS) entry which is preliminary data.</text>
</comment>
<dbReference type="PANTHER" id="PTHR32502:SF2">
    <property type="entry name" value="D-TAGATOSE-1,6-BISPHOSPHATE ALDOLASE SUBUNIT KBAZ"/>
    <property type="match status" value="1"/>
</dbReference>
<evidence type="ECO:0000313" key="3">
    <source>
        <dbReference type="Proteomes" id="UP001300383"/>
    </source>
</evidence>
<dbReference type="Proteomes" id="UP001300383">
    <property type="component" value="Unassembled WGS sequence"/>
</dbReference>
<dbReference type="InterPro" id="IPR050303">
    <property type="entry name" value="GatZ_KbaZ_carbometab"/>
</dbReference>
<reference evidence="2 3" key="1">
    <citation type="submission" date="2023-05" db="EMBL/GenBank/DDBJ databases">
        <title>[ruminococcus] sp. nov., isolated from a pig farm feces dump.</title>
        <authorList>
            <person name="Chang Y.-H."/>
        </authorList>
    </citation>
    <scope>NUCLEOTIDE SEQUENCE [LARGE SCALE GENOMIC DNA]</scope>
    <source>
        <strain evidence="2 3">YH-rum2234</strain>
    </source>
</reference>
<keyword evidence="3" id="KW-1185">Reference proteome</keyword>
<organism evidence="2 3">
    <name type="scientific">Fusibacillus kribbianus</name>
    <dbReference type="NCBI Taxonomy" id="3044208"/>
    <lineage>
        <taxon>Bacteria</taxon>
        <taxon>Bacillati</taxon>
        <taxon>Bacillota</taxon>
        <taxon>Clostridia</taxon>
        <taxon>Lachnospirales</taxon>
        <taxon>Lachnospiraceae</taxon>
        <taxon>Fusibacillus</taxon>
    </lineage>
</organism>
<dbReference type="InterPro" id="IPR012062">
    <property type="entry name" value="GatZ/KbaZ-like"/>
</dbReference>
<protein>
    <submittedName>
        <fullName evidence="2">Class II D-tagatose-bisphosphate aldolase, non-catalytic subunit</fullName>
    </submittedName>
</protein>
<dbReference type="Gene3D" id="3.20.20.70">
    <property type="entry name" value="Aldolase class I"/>
    <property type="match status" value="1"/>
</dbReference>
<name>A0AAP4EW07_9FIRM</name>
<dbReference type="GO" id="GO:0005975">
    <property type="term" value="P:carbohydrate metabolic process"/>
    <property type="evidence" value="ECO:0007669"/>
    <property type="project" value="InterPro"/>
</dbReference>
<proteinExistence type="predicted"/>
<evidence type="ECO:0000256" key="1">
    <source>
        <dbReference type="ARBA" id="ARBA00005007"/>
    </source>
</evidence>
<dbReference type="SUPFAM" id="SSF51569">
    <property type="entry name" value="Aldolase"/>
    <property type="match status" value="1"/>
</dbReference>
<accession>A0AAP4EW07</accession>
<dbReference type="PIRSF" id="PIRSF009264">
    <property type="entry name" value="TagBP_ald_AgaZ"/>
    <property type="match status" value="1"/>
</dbReference>
<dbReference type="PANTHER" id="PTHR32502">
    <property type="entry name" value="N-ACETYLGALACTOSAMINE PERMEASE II COMPONENT-RELATED"/>
    <property type="match status" value="1"/>
</dbReference>
<dbReference type="InterPro" id="IPR013785">
    <property type="entry name" value="Aldolase_TIM"/>
</dbReference>
<dbReference type="Gene3D" id="1.10.400.20">
    <property type="entry name" value="putative tagatose 6-phosphate kinase domain like"/>
    <property type="match status" value="1"/>
</dbReference>
<evidence type="ECO:0000313" key="2">
    <source>
        <dbReference type="EMBL" id="MDI9240984.1"/>
    </source>
</evidence>
<gene>
    <name evidence="2" type="ORF">QJ036_00640</name>
</gene>
<dbReference type="EMBL" id="JASGBQ010000001">
    <property type="protein sequence ID" value="MDI9240984.1"/>
    <property type="molecule type" value="Genomic_DNA"/>
</dbReference>